<dbReference type="PANTHER" id="PTHR44688:SF16">
    <property type="entry name" value="DNA-BINDING TRANSCRIPTIONAL ACTIVATOR DEVR_DOSR"/>
    <property type="match status" value="1"/>
</dbReference>
<dbReference type="InterPro" id="IPR036388">
    <property type="entry name" value="WH-like_DNA-bd_sf"/>
</dbReference>
<dbReference type="SMART" id="SM00421">
    <property type="entry name" value="HTH_LUXR"/>
    <property type="match status" value="1"/>
</dbReference>
<proteinExistence type="predicted"/>
<dbReference type="InterPro" id="IPR016032">
    <property type="entry name" value="Sig_transdc_resp-reg_C-effctor"/>
</dbReference>
<feature type="domain" description="HTH luxR-type" evidence="4">
    <location>
        <begin position="337"/>
        <end position="399"/>
    </location>
</feature>
<protein>
    <submittedName>
        <fullName evidence="5">LuxR C-terminal-related transcriptional regulator</fullName>
    </submittedName>
</protein>
<dbReference type="Gene3D" id="1.10.10.10">
    <property type="entry name" value="Winged helix-like DNA-binding domain superfamily/Winged helix DNA-binding domain"/>
    <property type="match status" value="1"/>
</dbReference>
<evidence type="ECO:0000313" key="6">
    <source>
        <dbReference type="Proteomes" id="UP001207930"/>
    </source>
</evidence>
<evidence type="ECO:0000256" key="1">
    <source>
        <dbReference type="ARBA" id="ARBA00023015"/>
    </source>
</evidence>
<name>A0ABT3FI92_9BACT</name>
<keyword evidence="6" id="KW-1185">Reference proteome</keyword>
<sequence length="399" mass="45705">MSEAVMSQIRHDSPTALDGGAGQAALLDLHRTLRFRDLWTSLQRLCEIVVPHDNLTMSVNYLDWRNESSKCRLSSEKSPLPHDEDRNRALIEGGRSFFQPYLDARPGLKAYRHSEIISDSLRRQETELYRRYMRPNNWAHSAHLLYWQDGMVDTSLALRRRPDQGDFSNREMEILHTLHAHLEVSLDRIRRFEEERQKRRLLESYYSRRPGAVLYLNWKMEPVYSSHDALGLCSELNFGTEVSRGLNPHSNFKMPPSLADACETLRGEWHDHVIQSHDAGKHPRLAKQLSFPVAGIDAEVIIRPERHGTLTKPALEVRMRKMEAETIAAAPRIALPAGGTYDALTPAERTLVELVCEGFSNKEIAGQLHKTEGTIKVQLSGVFRKFRVQSRTQLMAALR</sequence>
<keyword evidence="2" id="KW-0238">DNA-binding</keyword>
<dbReference type="PANTHER" id="PTHR44688">
    <property type="entry name" value="DNA-BINDING TRANSCRIPTIONAL ACTIVATOR DEVR_DOSR"/>
    <property type="match status" value="1"/>
</dbReference>
<evidence type="ECO:0000256" key="2">
    <source>
        <dbReference type="ARBA" id="ARBA00023125"/>
    </source>
</evidence>
<comment type="caution">
    <text evidence="5">The sequence shown here is derived from an EMBL/GenBank/DDBJ whole genome shotgun (WGS) entry which is preliminary data.</text>
</comment>
<dbReference type="PROSITE" id="PS50043">
    <property type="entry name" value="HTH_LUXR_2"/>
    <property type="match status" value="1"/>
</dbReference>
<dbReference type="EMBL" id="JAPDDS010000001">
    <property type="protein sequence ID" value="MCW1883272.1"/>
    <property type="molecule type" value="Genomic_DNA"/>
</dbReference>
<dbReference type="PRINTS" id="PR00038">
    <property type="entry name" value="HTHLUXR"/>
</dbReference>
<reference evidence="5 6" key="1">
    <citation type="submission" date="2022-10" db="EMBL/GenBank/DDBJ databases">
        <title>Luteolibacter flavescens strain MCCC 1K03193, whole genome shotgun sequencing project.</title>
        <authorList>
            <person name="Zhao G."/>
            <person name="Shen L."/>
        </authorList>
    </citation>
    <scope>NUCLEOTIDE SEQUENCE [LARGE SCALE GENOMIC DNA]</scope>
    <source>
        <strain evidence="5 6">MCCC 1K03193</strain>
    </source>
</reference>
<dbReference type="InterPro" id="IPR000792">
    <property type="entry name" value="Tscrpt_reg_LuxR_C"/>
</dbReference>
<dbReference type="RefSeq" id="WP_264499234.1">
    <property type="nucleotide sequence ID" value="NZ_JAPDDS010000001.1"/>
</dbReference>
<keyword evidence="1" id="KW-0805">Transcription regulation</keyword>
<organism evidence="5 6">
    <name type="scientific">Luteolibacter flavescens</name>
    <dbReference type="NCBI Taxonomy" id="1859460"/>
    <lineage>
        <taxon>Bacteria</taxon>
        <taxon>Pseudomonadati</taxon>
        <taxon>Verrucomicrobiota</taxon>
        <taxon>Verrucomicrobiia</taxon>
        <taxon>Verrucomicrobiales</taxon>
        <taxon>Verrucomicrobiaceae</taxon>
        <taxon>Luteolibacter</taxon>
    </lineage>
</organism>
<dbReference type="SUPFAM" id="SSF46894">
    <property type="entry name" value="C-terminal effector domain of the bipartite response regulators"/>
    <property type="match status" value="1"/>
</dbReference>
<evidence type="ECO:0000256" key="3">
    <source>
        <dbReference type="ARBA" id="ARBA00023163"/>
    </source>
</evidence>
<dbReference type="Pfam" id="PF00196">
    <property type="entry name" value="GerE"/>
    <property type="match status" value="1"/>
</dbReference>
<accession>A0ABT3FI92</accession>
<dbReference type="Proteomes" id="UP001207930">
    <property type="component" value="Unassembled WGS sequence"/>
</dbReference>
<evidence type="ECO:0000259" key="4">
    <source>
        <dbReference type="PROSITE" id="PS50043"/>
    </source>
</evidence>
<evidence type="ECO:0000313" key="5">
    <source>
        <dbReference type="EMBL" id="MCW1883272.1"/>
    </source>
</evidence>
<gene>
    <name evidence="5" type="ORF">OKA04_00935</name>
</gene>
<dbReference type="CDD" id="cd06170">
    <property type="entry name" value="LuxR_C_like"/>
    <property type="match status" value="1"/>
</dbReference>
<keyword evidence="3" id="KW-0804">Transcription</keyword>